<dbReference type="Pfam" id="PF00194">
    <property type="entry name" value="Carb_anhydrase"/>
    <property type="match status" value="1"/>
</dbReference>
<evidence type="ECO:0000256" key="3">
    <source>
        <dbReference type="ARBA" id="ARBA00022723"/>
    </source>
</evidence>
<dbReference type="InterPro" id="IPR023561">
    <property type="entry name" value="Carbonic_anhydrase_a-class"/>
</dbReference>
<dbReference type="AlphaFoldDB" id="A0A453SGV1"/>
<dbReference type="GO" id="GO:0004089">
    <property type="term" value="F:carbonate dehydratase activity"/>
    <property type="evidence" value="ECO:0007669"/>
    <property type="project" value="UniProtKB-UniRule"/>
</dbReference>
<dbReference type="InterPro" id="IPR001148">
    <property type="entry name" value="CA_dom"/>
</dbReference>
<dbReference type="InterPro" id="IPR041891">
    <property type="entry name" value="Alpha_CA_prokaryot-like"/>
</dbReference>
<protein>
    <recommendedName>
        <fullName evidence="2 6">Carbonic anhydrase</fullName>
        <ecNumber evidence="2 6">4.2.1.1</ecNumber>
    </recommendedName>
</protein>
<evidence type="ECO:0000256" key="1">
    <source>
        <dbReference type="ARBA" id="ARBA00001947"/>
    </source>
</evidence>
<dbReference type="InterPro" id="IPR018338">
    <property type="entry name" value="Carbonic_anhydrase_a-class_CS"/>
</dbReference>
<sequence>AVTIDTLQPPFSLDTLHSPASELNITEYSIVNTYVPARACMAGSSARAAAPILPTVVFVFLLLLPLSAVRHARAQETDSEAEFSYRSGRDNSPDRWGLLRSDWAACYWGRMQSPIRVPGAGRIAGPRNGRLARTYRSSPATLVNRGHDIMVRFDGNAGSLVLDGVSYRLRQMHWHSPSEHALNGSRYDLELHMLHQSDKASNKYAVVAQLFQIGEHRDEILHMLEPFIERITDRRQGHEEEIDYEVDPRRPVRGSDTFYRYTGSFTTPPCTEGIAWAVATKVRHVSRHQVELLRDAVHDHARRNARPLQEANGRGIALYYSWPRSGAGN</sequence>
<accession>A0A453SGV1</accession>
<dbReference type="STRING" id="200361.A0A453SGV1"/>
<evidence type="ECO:0000256" key="2">
    <source>
        <dbReference type="ARBA" id="ARBA00012925"/>
    </source>
</evidence>
<keyword evidence="4 6" id="KW-0862">Zinc</keyword>
<comment type="similarity">
    <text evidence="6">Belongs to the alpha-carbonic anhydrase family.</text>
</comment>
<reference evidence="8" key="4">
    <citation type="submission" date="2019-03" db="UniProtKB">
        <authorList>
            <consortium name="EnsemblPlants"/>
        </authorList>
    </citation>
    <scope>IDENTIFICATION</scope>
</reference>
<evidence type="ECO:0000256" key="6">
    <source>
        <dbReference type="RuleBase" id="RU367011"/>
    </source>
</evidence>
<name>A0A453SGV1_AEGTS</name>
<dbReference type="PROSITE" id="PS00162">
    <property type="entry name" value="ALPHA_CA_1"/>
    <property type="match status" value="1"/>
</dbReference>
<dbReference type="PANTHER" id="PTHR18952:SF121">
    <property type="entry name" value="CARBONIC ANHYDRASE"/>
    <property type="match status" value="1"/>
</dbReference>
<dbReference type="PROSITE" id="PS51144">
    <property type="entry name" value="ALPHA_CA_2"/>
    <property type="match status" value="1"/>
</dbReference>
<comment type="cofactor">
    <cofactor evidence="1 6">
        <name>Zn(2+)</name>
        <dbReference type="ChEBI" id="CHEBI:29105"/>
    </cofactor>
</comment>
<feature type="domain" description="Alpha-carbonic anhydrase" evidence="7">
    <location>
        <begin position="81"/>
        <end position="320"/>
    </location>
</feature>
<reference evidence="8" key="5">
    <citation type="journal article" date="2021" name="G3 (Bethesda)">
        <title>Aegilops tauschii genome assembly Aet v5.0 features greater sequence contiguity and improved annotation.</title>
        <authorList>
            <person name="Wang L."/>
            <person name="Zhu T."/>
            <person name="Rodriguez J.C."/>
            <person name="Deal K.R."/>
            <person name="Dubcovsky J."/>
            <person name="McGuire P.E."/>
            <person name="Lux T."/>
            <person name="Spannagl M."/>
            <person name="Mayer K.F.X."/>
            <person name="Baldrich P."/>
            <person name="Meyers B.C."/>
            <person name="Huo N."/>
            <person name="Gu Y.Q."/>
            <person name="Zhou H."/>
            <person name="Devos K.M."/>
            <person name="Bennetzen J.L."/>
            <person name="Unver T."/>
            <person name="Budak H."/>
            <person name="Gulick P.J."/>
            <person name="Galiba G."/>
            <person name="Kalapos B."/>
            <person name="Nelson D.R."/>
            <person name="Li P."/>
            <person name="You F.M."/>
            <person name="Luo M.C."/>
            <person name="Dvorak J."/>
        </authorList>
    </citation>
    <scope>NUCLEOTIDE SEQUENCE [LARGE SCALE GENOMIC DNA]</scope>
    <source>
        <strain evidence="8">cv. AL8/78</strain>
    </source>
</reference>
<proteinExistence type="inferred from homology"/>
<reference evidence="9" key="2">
    <citation type="journal article" date="2017" name="Nat. Plants">
        <title>The Aegilops tauschii genome reveals multiple impacts of transposons.</title>
        <authorList>
            <person name="Zhao G."/>
            <person name="Zou C."/>
            <person name="Li K."/>
            <person name="Wang K."/>
            <person name="Li T."/>
            <person name="Gao L."/>
            <person name="Zhang X."/>
            <person name="Wang H."/>
            <person name="Yang Z."/>
            <person name="Liu X."/>
            <person name="Jiang W."/>
            <person name="Mao L."/>
            <person name="Kong X."/>
            <person name="Jiao Y."/>
            <person name="Jia J."/>
        </authorList>
    </citation>
    <scope>NUCLEOTIDE SEQUENCE [LARGE SCALE GENOMIC DNA]</scope>
    <source>
        <strain evidence="9">cv. AL8/78</strain>
    </source>
</reference>
<dbReference type="Gene3D" id="3.10.200.10">
    <property type="entry name" value="Alpha carbonic anhydrase"/>
    <property type="match status" value="1"/>
</dbReference>
<dbReference type="SMART" id="SM01057">
    <property type="entry name" value="Carb_anhydrase"/>
    <property type="match status" value="1"/>
</dbReference>
<dbReference type="SUPFAM" id="SSF51069">
    <property type="entry name" value="Carbonic anhydrase"/>
    <property type="match status" value="1"/>
</dbReference>
<dbReference type="InterPro" id="IPR036398">
    <property type="entry name" value="CA_dom_sf"/>
</dbReference>
<dbReference type="Proteomes" id="UP000015105">
    <property type="component" value="Chromosome 7D"/>
</dbReference>
<dbReference type="CDD" id="cd03124">
    <property type="entry name" value="alpha_CA_prokaryotic_like"/>
    <property type="match status" value="1"/>
</dbReference>
<dbReference type="EC" id="4.2.1.1" evidence="2 6"/>
<evidence type="ECO:0000313" key="8">
    <source>
        <dbReference type="EnsemblPlants" id="AET7Gv20936400.1"/>
    </source>
</evidence>
<evidence type="ECO:0000313" key="9">
    <source>
        <dbReference type="Proteomes" id="UP000015105"/>
    </source>
</evidence>
<dbReference type="PANTHER" id="PTHR18952">
    <property type="entry name" value="CARBONIC ANHYDRASE"/>
    <property type="match status" value="1"/>
</dbReference>
<dbReference type="EnsemblPlants" id="AET7Gv20936400.1">
    <property type="protein sequence ID" value="AET7Gv20936400.1"/>
    <property type="gene ID" value="AET7Gv20936400"/>
</dbReference>
<organism evidence="8 9">
    <name type="scientific">Aegilops tauschii subsp. strangulata</name>
    <name type="common">Goatgrass</name>
    <dbReference type="NCBI Taxonomy" id="200361"/>
    <lineage>
        <taxon>Eukaryota</taxon>
        <taxon>Viridiplantae</taxon>
        <taxon>Streptophyta</taxon>
        <taxon>Embryophyta</taxon>
        <taxon>Tracheophyta</taxon>
        <taxon>Spermatophyta</taxon>
        <taxon>Magnoliopsida</taxon>
        <taxon>Liliopsida</taxon>
        <taxon>Poales</taxon>
        <taxon>Poaceae</taxon>
        <taxon>BOP clade</taxon>
        <taxon>Pooideae</taxon>
        <taxon>Triticodae</taxon>
        <taxon>Triticeae</taxon>
        <taxon>Triticinae</taxon>
        <taxon>Aegilops</taxon>
    </lineage>
</organism>
<dbReference type="GO" id="GO:0006730">
    <property type="term" value="P:one-carbon metabolic process"/>
    <property type="evidence" value="ECO:0007669"/>
    <property type="project" value="TreeGrafter"/>
</dbReference>
<dbReference type="GO" id="GO:0008270">
    <property type="term" value="F:zinc ion binding"/>
    <property type="evidence" value="ECO:0007669"/>
    <property type="project" value="UniProtKB-UniRule"/>
</dbReference>
<evidence type="ECO:0000259" key="7">
    <source>
        <dbReference type="PROSITE" id="PS51144"/>
    </source>
</evidence>
<keyword evidence="5 6" id="KW-0456">Lyase</keyword>
<reference evidence="8" key="3">
    <citation type="journal article" date="2017" name="Nature">
        <title>Genome sequence of the progenitor of the wheat D genome Aegilops tauschii.</title>
        <authorList>
            <person name="Luo M.C."/>
            <person name="Gu Y.Q."/>
            <person name="Puiu D."/>
            <person name="Wang H."/>
            <person name="Twardziok S.O."/>
            <person name="Deal K.R."/>
            <person name="Huo N."/>
            <person name="Zhu T."/>
            <person name="Wang L."/>
            <person name="Wang Y."/>
            <person name="McGuire P.E."/>
            <person name="Liu S."/>
            <person name="Long H."/>
            <person name="Ramasamy R.K."/>
            <person name="Rodriguez J.C."/>
            <person name="Van S.L."/>
            <person name="Yuan L."/>
            <person name="Wang Z."/>
            <person name="Xia Z."/>
            <person name="Xiao L."/>
            <person name="Anderson O.D."/>
            <person name="Ouyang S."/>
            <person name="Liang Y."/>
            <person name="Zimin A.V."/>
            <person name="Pertea G."/>
            <person name="Qi P."/>
            <person name="Bennetzen J.L."/>
            <person name="Dai X."/>
            <person name="Dawson M.W."/>
            <person name="Muller H.G."/>
            <person name="Kugler K."/>
            <person name="Rivarola-Duarte L."/>
            <person name="Spannagl M."/>
            <person name="Mayer K.F.X."/>
            <person name="Lu F.H."/>
            <person name="Bevan M.W."/>
            <person name="Leroy P."/>
            <person name="Li P."/>
            <person name="You F.M."/>
            <person name="Sun Q."/>
            <person name="Liu Z."/>
            <person name="Lyons E."/>
            <person name="Wicker T."/>
            <person name="Salzberg S.L."/>
            <person name="Devos K.M."/>
            <person name="Dvorak J."/>
        </authorList>
    </citation>
    <scope>NUCLEOTIDE SEQUENCE [LARGE SCALE GENOMIC DNA]</scope>
    <source>
        <strain evidence="8">cv. AL8/78</strain>
    </source>
</reference>
<comment type="catalytic activity">
    <reaction evidence="6">
        <text>hydrogencarbonate + H(+) = CO2 + H2O</text>
        <dbReference type="Rhea" id="RHEA:10748"/>
        <dbReference type="ChEBI" id="CHEBI:15377"/>
        <dbReference type="ChEBI" id="CHEBI:15378"/>
        <dbReference type="ChEBI" id="CHEBI:16526"/>
        <dbReference type="ChEBI" id="CHEBI:17544"/>
        <dbReference type="EC" id="4.2.1.1"/>
    </reaction>
</comment>
<keyword evidence="9" id="KW-1185">Reference proteome</keyword>
<comment type="function">
    <text evidence="6">Reversible hydration of carbon dioxide.</text>
</comment>
<keyword evidence="3 6" id="KW-0479">Metal-binding</keyword>
<dbReference type="Gramene" id="AET7Gv20936400.1">
    <property type="protein sequence ID" value="AET7Gv20936400.1"/>
    <property type="gene ID" value="AET7Gv20936400"/>
</dbReference>
<evidence type="ECO:0000256" key="5">
    <source>
        <dbReference type="ARBA" id="ARBA00023239"/>
    </source>
</evidence>
<evidence type="ECO:0000256" key="4">
    <source>
        <dbReference type="ARBA" id="ARBA00022833"/>
    </source>
</evidence>
<reference evidence="9" key="1">
    <citation type="journal article" date="2014" name="Science">
        <title>Ancient hybridizations among the ancestral genomes of bread wheat.</title>
        <authorList>
            <consortium name="International Wheat Genome Sequencing Consortium,"/>
            <person name="Marcussen T."/>
            <person name="Sandve S.R."/>
            <person name="Heier L."/>
            <person name="Spannagl M."/>
            <person name="Pfeifer M."/>
            <person name="Jakobsen K.S."/>
            <person name="Wulff B.B."/>
            <person name="Steuernagel B."/>
            <person name="Mayer K.F."/>
            <person name="Olsen O.A."/>
        </authorList>
    </citation>
    <scope>NUCLEOTIDE SEQUENCE [LARGE SCALE GENOMIC DNA]</scope>
    <source>
        <strain evidence="9">cv. AL8/78</strain>
    </source>
</reference>